<dbReference type="SUPFAM" id="SSF50346">
    <property type="entry name" value="PRC-barrel domain"/>
    <property type="match status" value="2"/>
</dbReference>
<dbReference type="Gene3D" id="2.30.30.240">
    <property type="entry name" value="PRC-barrel domain"/>
    <property type="match status" value="2"/>
</dbReference>
<feature type="chain" id="PRO_5037679855" evidence="1">
    <location>
        <begin position="21"/>
        <end position="340"/>
    </location>
</feature>
<dbReference type="Proteomes" id="UP000182932">
    <property type="component" value="Unassembled WGS sequence"/>
</dbReference>
<feature type="domain" description="PRC-barrel" evidence="2">
    <location>
        <begin position="34"/>
        <end position="112"/>
    </location>
</feature>
<dbReference type="Pfam" id="PF05239">
    <property type="entry name" value="PRC"/>
    <property type="match status" value="2"/>
</dbReference>
<evidence type="ECO:0000259" key="2">
    <source>
        <dbReference type="Pfam" id="PF05239"/>
    </source>
</evidence>
<sequence length="340" mass="35395">MKRLLISTALVAATSGAVMAQGADGMFRTEADPNAIHASDFIGMRVYRAETDTNAVDGLQDDWDDIGEIHDIVLTRDGQIDSVLVDIGGFLGIGENRVAVDMGSVRFVSDDATAEDETDFFLVLNAPVAALEEAPAYTGGMGDAMMDADTAMEETGAAVEGAMEETGAAVEGAMEETGEAMEGAMDAVETEVDGAMDAAEGEQPATVATETDAEVTTDLQDGAEPVDPAGGPLSYGAGLIEREGYATAPLEELTSENLTGAPAYDSTDDHIGEVSEIILSDSGEVSSVIVDVGGFLGIGEKPVQLELSQIDILRTEGGGDIRVYISMTEEELKAMPDYEG</sequence>
<organism evidence="3 4">
    <name type="scientific">Marinovum algicola</name>
    <dbReference type="NCBI Taxonomy" id="42444"/>
    <lineage>
        <taxon>Bacteria</taxon>
        <taxon>Pseudomonadati</taxon>
        <taxon>Pseudomonadota</taxon>
        <taxon>Alphaproteobacteria</taxon>
        <taxon>Rhodobacterales</taxon>
        <taxon>Roseobacteraceae</taxon>
        <taxon>Marinovum</taxon>
    </lineage>
</organism>
<feature type="domain" description="PRC-barrel" evidence="2">
    <location>
        <begin position="252"/>
        <end position="311"/>
    </location>
</feature>
<reference evidence="3 4" key="1">
    <citation type="submission" date="2016-10" db="EMBL/GenBank/DDBJ databases">
        <authorList>
            <person name="Varghese N."/>
            <person name="Submissions S."/>
        </authorList>
    </citation>
    <scope>NUCLEOTIDE SEQUENCE [LARGE SCALE GENOMIC DNA]</scope>
    <source>
        <strain evidence="3 4">FF3</strain>
    </source>
</reference>
<feature type="signal peptide" evidence="1">
    <location>
        <begin position="1"/>
        <end position="20"/>
    </location>
</feature>
<evidence type="ECO:0000313" key="4">
    <source>
        <dbReference type="Proteomes" id="UP000182932"/>
    </source>
</evidence>
<dbReference type="InterPro" id="IPR027275">
    <property type="entry name" value="PRC-brl_dom"/>
</dbReference>
<dbReference type="PANTHER" id="PTHR36505">
    <property type="entry name" value="BLR1072 PROTEIN"/>
    <property type="match status" value="1"/>
</dbReference>
<evidence type="ECO:0000256" key="1">
    <source>
        <dbReference type="SAM" id="SignalP"/>
    </source>
</evidence>
<keyword evidence="1" id="KW-0732">Signal</keyword>
<dbReference type="GeneID" id="80818730"/>
<dbReference type="EMBL" id="FNYY01000008">
    <property type="protein sequence ID" value="SEJ63284.1"/>
    <property type="molecule type" value="Genomic_DNA"/>
</dbReference>
<evidence type="ECO:0000313" key="3">
    <source>
        <dbReference type="EMBL" id="SEJ63284.1"/>
    </source>
</evidence>
<keyword evidence="4" id="KW-1185">Reference proteome</keyword>
<protein>
    <submittedName>
        <fullName evidence="3">PRC-barrel domain-containing protein</fullName>
    </submittedName>
</protein>
<dbReference type="PANTHER" id="PTHR36505:SF1">
    <property type="entry name" value="BLR1072 PROTEIN"/>
    <property type="match status" value="1"/>
</dbReference>
<name>A0A975WAR2_9RHOB</name>
<dbReference type="InterPro" id="IPR011033">
    <property type="entry name" value="PRC_barrel-like_sf"/>
</dbReference>
<dbReference type="RefSeq" id="WP_074836894.1">
    <property type="nucleotide sequence ID" value="NZ_CATLQZ010000006.1"/>
</dbReference>
<gene>
    <name evidence="3" type="ORF">SAMN04487940_10859</name>
</gene>
<proteinExistence type="predicted"/>
<comment type="caution">
    <text evidence="3">The sequence shown here is derived from an EMBL/GenBank/DDBJ whole genome shotgun (WGS) entry which is preliminary data.</text>
</comment>
<dbReference type="AlphaFoldDB" id="A0A975WAR2"/>
<accession>A0A975WAR2</accession>